<dbReference type="Proteomes" id="UP000215027">
    <property type="component" value="Chromosome I"/>
</dbReference>
<keyword evidence="8" id="KW-1185">Reference proteome</keyword>
<evidence type="ECO:0000256" key="1">
    <source>
        <dbReference type="ARBA" id="ARBA00004370"/>
    </source>
</evidence>
<comment type="similarity">
    <text evidence="2 6">Belongs to the SURF1 family.</text>
</comment>
<dbReference type="AlphaFoldDB" id="A0A160T605"/>
<keyword evidence="4 6" id="KW-1133">Transmembrane helix</keyword>
<comment type="subcellular location">
    <subcellularLocation>
        <location evidence="6">Cell membrane</location>
        <topology evidence="6">Multi-pass membrane protein</topology>
    </subcellularLocation>
    <subcellularLocation>
        <location evidence="1">Membrane</location>
    </subcellularLocation>
</comment>
<dbReference type="PANTHER" id="PTHR23427">
    <property type="entry name" value="SURFEIT LOCUS PROTEIN"/>
    <property type="match status" value="1"/>
</dbReference>
<accession>A0A160T605</accession>
<dbReference type="PROSITE" id="PS50895">
    <property type="entry name" value="SURF1"/>
    <property type="match status" value="1"/>
</dbReference>
<dbReference type="OrthoDB" id="9807214at2"/>
<name>A0A160T605_9CHLR</name>
<evidence type="ECO:0000256" key="4">
    <source>
        <dbReference type="ARBA" id="ARBA00022989"/>
    </source>
</evidence>
<sequence length="269" mass="29163">MKTQVGRVARALVGRRWWWVTLLVLALMALLARLGFWQLDRLAQRREANAQLQAAIESAPIDLNAALAEFAGLAPDEVEAGLANRNVVMRGAYDFSQQRVVKLQSWQGQAGVHLLTPFVLEGTDTAVLVNRGWIPDAEHAAGLAFDTPAGRQTLTGYVALTETISRRTVDAVVPATLGEELFRVDVAALGEAMPLALLPFYVKLDAPEATAAQLPVPIPKEVDLSEGPHLSYAAQWFIFSLGLGIAYVVFVNRSLAQEDRQAPAESAAI</sequence>
<dbReference type="KEGG" id="pbf:CFX0092_A3404"/>
<evidence type="ECO:0000313" key="7">
    <source>
        <dbReference type="EMBL" id="CUS05282.2"/>
    </source>
</evidence>
<protein>
    <recommendedName>
        <fullName evidence="6">SURF1-like protein</fullName>
    </recommendedName>
</protein>
<keyword evidence="5 6" id="KW-0472">Membrane</keyword>
<dbReference type="InterPro" id="IPR002994">
    <property type="entry name" value="Surf1/Shy1"/>
</dbReference>
<dbReference type="GO" id="GO:0005886">
    <property type="term" value="C:plasma membrane"/>
    <property type="evidence" value="ECO:0007669"/>
    <property type="project" value="UniProtKB-SubCell"/>
</dbReference>
<evidence type="ECO:0000256" key="6">
    <source>
        <dbReference type="RuleBase" id="RU363076"/>
    </source>
</evidence>
<dbReference type="EMBL" id="LN890655">
    <property type="protein sequence ID" value="CUS05282.2"/>
    <property type="molecule type" value="Genomic_DNA"/>
</dbReference>
<evidence type="ECO:0000313" key="8">
    <source>
        <dbReference type="Proteomes" id="UP000215027"/>
    </source>
</evidence>
<dbReference type="PANTHER" id="PTHR23427:SF2">
    <property type="entry name" value="SURFEIT LOCUS PROTEIN 1"/>
    <property type="match status" value="1"/>
</dbReference>
<feature type="transmembrane region" description="Helical" evidence="6">
    <location>
        <begin position="17"/>
        <end position="36"/>
    </location>
</feature>
<gene>
    <name evidence="7" type="ORF">CFX0092_A3404</name>
</gene>
<evidence type="ECO:0000256" key="3">
    <source>
        <dbReference type="ARBA" id="ARBA00022692"/>
    </source>
</evidence>
<proteinExistence type="inferred from homology"/>
<evidence type="ECO:0000256" key="5">
    <source>
        <dbReference type="ARBA" id="ARBA00023136"/>
    </source>
</evidence>
<evidence type="ECO:0000256" key="2">
    <source>
        <dbReference type="ARBA" id="ARBA00007165"/>
    </source>
</evidence>
<keyword evidence="3 6" id="KW-0812">Transmembrane</keyword>
<organism evidence="7 8">
    <name type="scientific">Candidatus Promineifilum breve</name>
    <dbReference type="NCBI Taxonomy" id="1806508"/>
    <lineage>
        <taxon>Bacteria</taxon>
        <taxon>Bacillati</taxon>
        <taxon>Chloroflexota</taxon>
        <taxon>Ardenticatenia</taxon>
        <taxon>Candidatus Promineifilales</taxon>
        <taxon>Candidatus Promineifilaceae</taxon>
        <taxon>Candidatus Promineifilum</taxon>
    </lineage>
</organism>
<reference evidence="7" key="1">
    <citation type="submission" date="2016-01" db="EMBL/GenBank/DDBJ databases">
        <authorList>
            <person name="Mcilroy J.S."/>
            <person name="Karst M S."/>
            <person name="Albertsen M."/>
        </authorList>
    </citation>
    <scope>NUCLEOTIDE SEQUENCE</scope>
    <source>
        <strain evidence="7">Cfx-K</strain>
    </source>
</reference>
<dbReference type="RefSeq" id="WP_095044515.1">
    <property type="nucleotide sequence ID" value="NZ_LN890655.1"/>
</dbReference>
<dbReference type="InterPro" id="IPR045214">
    <property type="entry name" value="Surf1/Surf4"/>
</dbReference>
<keyword evidence="6" id="KW-1003">Cell membrane</keyword>
<dbReference type="Pfam" id="PF02104">
    <property type="entry name" value="SURF1"/>
    <property type="match status" value="1"/>
</dbReference>
<dbReference type="CDD" id="cd06662">
    <property type="entry name" value="SURF1"/>
    <property type="match status" value="1"/>
</dbReference>
<feature type="transmembrane region" description="Helical" evidence="6">
    <location>
        <begin position="230"/>
        <end position="250"/>
    </location>
</feature>